<dbReference type="Proteomes" id="UP001168821">
    <property type="component" value="Unassembled WGS sequence"/>
</dbReference>
<organism evidence="1 2">
    <name type="scientific">Zophobas morio</name>
    <dbReference type="NCBI Taxonomy" id="2755281"/>
    <lineage>
        <taxon>Eukaryota</taxon>
        <taxon>Metazoa</taxon>
        <taxon>Ecdysozoa</taxon>
        <taxon>Arthropoda</taxon>
        <taxon>Hexapoda</taxon>
        <taxon>Insecta</taxon>
        <taxon>Pterygota</taxon>
        <taxon>Neoptera</taxon>
        <taxon>Endopterygota</taxon>
        <taxon>Coleoptera</taxon>
        <taxon>Polyphaga</taxon>
        <taxon>Cucujiformia</taxon>
        <taxon>Tenebrionidae</taxon>
        <taxon>Zophobas</taxon>
    </lineage>
</organism>
<reference evidence="1" key="1">
    <citation type="journal article" date="2023" name="G3 (Bethesda)">
        <title>Whole genome assemblies of Zophobas morio and Tenebrio molitor.</title>
        <authorList>
            <person name="Kaur S."/>
            <person name="Stinson S.A."/>
            <person name="diCenzo G.C."/>
        </authorList>
    </citation>
    <scope>NUCLEOTIDE SEQUENCE</scope>
    <source>
        <strain evidence="1">QUZm001</strain>
    </source>
</reference>
<evidence type="ECO:0000313" key="2">
    <source>
        <dbReference type="Proteomes" id="UP001168821"/>
    </source>
</evidence>
<gene>
    <name evidence="1" type="ORF">Zmor_022365</name>
</gene>
<keyword evidence="2" id="KW-1185">Reference proteome</keyword>
<dbReference type="AlphaFoldDB" id="A0AA38HXH6"/>
<protein>
    <submittedName>
        <fullName evidence="1">Uncharacterized protein</fullName>
    </submittedName>
</protein>
<evidence type="ECO:0000313" key="1">
    <source>
        <dbReference type="EMBL" id="KAJ3644651.1"/>
    </source>
</evidence>
<sequence>MDLLSMEDELLENSRNVIDSCVYFHKMACQWYDSSKQAGYSKYEFAKNWKNLLREMIDVQKIAYVKAAEFCEMLEDEA</sequence>
<proteinExistence type="predicted"/>
<dbReference type="EMBL" id="JALNTZ010000007">
    <property type="protein sequence ID" value="KAJ3644651.1"/>
    <property type="molecule type" value="Genomic_DNA"/>
</dbReference>
<comment type="caution">
    <text evidence="1">The sequence shown here is derived from an EMBL/GenBank/DDBJ whole genome shotgun (WGS) entry which is preliminary data.</text>
</comment>
<name>A0AA38HXH6_9CUCU</name>
<accession>A0AA38HXH6</accession>